<keyword evidence="1" id="KW-0472">Membrane</keyword>
<sequence>MWIRSLDGRKETIKCEDKEIVITYPEKFILLGDILELWDPIDGDRDNVVKQSIRSFSLLSDLKCEKIYVIGNHDDAIHRYDEKIDYETLHNDTTLNVCNRHYPEEKTGIKNLKIGERSYFFIHGHQYDKGQKILATVSRLIGQRWNPLNWFQILFNIPFTKNNWILNSLVFLALVFGGWYFWAVAPKPNFGYTLIWAALTGFFALSSIPGIITRTQRKFYDAKKPKDKTAEQIIKDEYYQEQKDTVVADVIVFGHTHFASSHVGRKKLFINSGCWVGEDSIIDDKQRYTNTFVYIDEKGAYILKWSKGKIACIEDFPISKG</sequence>
<evidence type="ECO:0008006" key="3">
    <source>
        <dbReference type="Google" id="ProtNLM"/>
    </source>
</evidence>
<dbReference type="PANTHER" id="PTHR34990">
    <property type="entry name" value="UDP-2,3-DIACYLGLUCOSAMINE HYDROLASE-RELATED"/>
    <property type="match status" value="1"/>
</dbReference>
<dbReference type="AlphaFoldDB" id="A0A7G9YVK6"/>
<name>A0A7G9YVK6_9EURY</name>
<keyword evidence="1" id="KW-1133">Transmembrane helix</keyword>
<feature type="transmembrane region" description="Helical" evidence="1">
    <location>
        <begin position="164"/>
        <end position="182"/>
    </location>
</feature>
<dbReference type="PANTHER" id="PTHR34990:SF2">
    <property type="entry name" value="BLL8164 PROTEIN"/>
    <property type="match status" value="1"/>
</dbReference>
<keyword evidence="1" id="KW-0812">Transmembrane</keyword>
<accession>A0A7G9YVK6</accession>
<dbReference type="SUPFAM" id="SSF56300">
    <property type="entry name" value="Metallo-dependent phosphatases"/>
    <property type="match status" value="1"/>
</dbReference>
<organism evidence="2">
    <name type="scientific">Candidatus Methanophagaceae archaeon ANME-1 ERB6</name>
    <dbReference type="NCBI Taxonomy" id="2759912"/>
    <lineage>
        <taxon>Archaea</taxon>
        <taxon>Methanobacteriati</taxon>
        <taxon>Methanobacteriota</taxon>
        <taxon>Stenosarchaea group</taxon>
        <taxon>Methanomicrobia</taxon>
        <taxon>Candidatus Methanophagales</taxon>
        <taxon>Candidatus Methanophagaceae</taxon>
    </lineage>
</organism>
<dbReference type="GO" id="GO:0008758">
    <property type="term" value="F:UDP-2,3-diacylglucosamine hydrolase activity"/>
    <property type="evidence" value="ECO:0007669"/>
    <property type="project" value="TreeGrafter"/>
</dbReference>
<evidence type="ECO:0000256" key="1">
    <source>
        <dbReference type="SAM" id="Phobius"/>
    </source>
</evidence>
<dbReference type="GO" id="GO:0016020">
    <property type="term" value="C:membrane"/>
    <property type="evidence" value="ECO:0007669"/>
    <property type="project" value="GOC"/>
</dbReference>
<gene>
    <name evidence="2" type="ORF">HGMICNAC_00042</name>
</gene>
<feature type="transmembrane region" description="Helical" evidence="1">
    <location>
        <begin position="194"/>
        <end position="213"/>
    </location>
</feature>
<reference evidence="2" key="1">
    <citation type="submission" date="2020-06" db="EMBL/GenBank/DDBJ databases">
        <title>Unique genomic features of the anaerobic methanotrophic archaea.</title>
        <authorList>
            <person name="Chadwick G.L."/>
            <person name="Skennerton C.T."/>
            <person name="Laso-Perez R."/>
            <person name="Leu A.O."/>
            <person name="Speth D.R."/>
            <person name="Yu H."/>
            <person name="Morgan-Lang C."/>
            <person name="Hatzenpichler R."/>
            <person name="Goudeau D."/>
            <person name="Malmstrom R."/>
            <person name="Brazelton W.J."/>
            <person name="Woyke T."/>
            <person name="Hallam S.J."/>
            <person name="Tyson G.W."/>
            <person name="Wegener G."/>
            <person name="Boetius A."/>
            <person name="Orphan V."/>
        </authorList>
    </citation>
    <scope>NUCLEOTIDE SEQUENCE</scope>
</reference>
<dbReference type="InterPro" id="IPR029052">
    <property type="entry name" value="Metallo-depent_PP-like"/>
</dbReference>
<dbReference type="InterPro" id="IPR043461">
    <property type="entry name" value="LpxH-like"/>
</dbReference>
<dbReference type="Gene3D" id="3.60.21.10">
    <property type="match status" value="2"/>
</dbReference>
<dbReference type="GO" id="GO:0009245">
    <property type="term" value="P:lipid A biosynthetic process"/>
    <property type="evidence" value="ECO:0007669"/>
    <property type="project" value="TreeGrafter"/>
</dbReference>
<protein>
    <recommendedName>
        <fullName evidence="3">Calcineurin-like phosphoesterase domain-containing protein</fullName>
    </recommendedName>
</protein>
<dbReference type="EMBL" id="MT631499">
    <property type="protein sequence ID" value="QNO52040.1"/>
    <property type="molecule type" value="Genomic_DNA"/>
</dbReference>
<proteinExistence type="predicted"/>
<evidence type="ECO:0000313" key="2">
    <source>
        <dbReference type="EMBL" id="QNO52040.1"/>
    </source>
</evidence>